<name>A0A100WPQ3_MYCFO</name>
<feature type="transmembrane region" description="Helical" evidence="2">
    <location>
        <begin position="21"/>
        <end position="45"/>
    </location>
</feature>
<accession>A0A100WPQ3</accession>
<feature type="compositionally biased region" description="Polar residues" evidence="1">
    <location>
        <begin position="58"/>
        <end position="93"/>
    </location>
</feature>
<gene>
    <name evidence="3" type="ORF">RMCFA_2213</name>
</gene>
<evidence type="ECO:0000256" key="1">
    <source>
        <dbReference type="SAM" id="MobiDB-lite"/>
    </source>
</evidence>
<organism evidence="3 4">
    <name type="scientific">Mycolicibacterium fortuitum subsp. acetamidolyticum</name>
    <dbReference type="NCBI Taxonomy" id="144550"/>
    <lineage>
        <taxon>Bacteria</taxon>
        <taxon>Bacillati</taxon>
        <taxon>Actinomycetota</taxon>
        <taxon>Actinomycetes</taxon>
        <taxon>Mycobacteriales</taxon>
        <taxon>Mycobacteriaceae</taxon>
        <taxon>Mycolicibacterium</taxon>
    </lineage>
</organism>
<dbReference type="EMBL" id="BCSZ01000021">
    <property type="protein sequence ID" value="GAT02101.1"/>
    <property type="molecule type" value="Genomic_DNA"/>
</dbReference>
<reference evidence="3 4" key="1">
    <citation type="journal article" date="2016" name="Genome Announc.">
        <title>Draft Genome Sequences of Five Rapidly Growing Mycobacterium Species, M. thermoresistibile, M. fortuitum subsp. acetamidolyticum, M. canariasense, M. brisbanense, and M. novocastrense.</title>
        <authorList>
            <person name="Katahira K."/>
            <person name="Ogura Y."/>
            <person name="Gotoh Y."/>
            <person name="Hayashi T."/>
        </authorList>
    </citation>
    <scope>NUCLEOTIDE SEQUENCE [LARGE SCALE GENOMIC DNA]</scope>
    <source>
        <strain evidence="3 4">JCM6368</strain>
    </source>
</reference>
<comment type="caution">
    <text evidence="3">The sequence shown here is derived from an EMBL/GenBank/DDBJ whole genome shotgun (WGS) entry which is preliminary data.</text>
</comment>
<protein>
    <submittedName>
        <fullName evidence="3">Uncharacterized protein</fullName>
    </submittedName>
</protein>
<evidence type="ECO:0000313" key="4">
    <source>
        <dbReference type="Proteomes" id="UP000069705"/>
    </source>
</evidence>
<dbReference type="Proteomes" id="UP000069705">
    <property type="component" value="Unassembled WGS sequence"/>
</dbReference>
<dbReference type="AlphaFoldDB" id="A0A100WPQ3"/>
<feature type="region of interest" description="Disordered" evidence="1">
    <location>
        <begin position="52"/>
        <end position="93"/>
    </location>
</feature>
<evidence type="ECO:0000256" key="2">
    <source>
        <dbReference type="SAM" id="Phobius"/>
    </source>
</evidence>
<evidence type="ECO:0000313" key="3">
    <source>
        <dbReference type="EMBL" id="GAT02101.1"/>
    </source>
</evidence>
<keyword evidence="2" id="KW-1133">Transmembrane helix</keyword>
<keyword evidence="2" id="KW-0812">Transmembrane</keyword>
<keyword evidence="2" id="KW-0472">Membrane</keyword>
<sequence>MRREVSALGSAKENNQRNLKLVTAGVGAIGGLATAVLGVAMGGGLAGAQQRVEPPAITTGQTVTETTAPSAPETSEASPTVSATTPSGFATPH</sequence>
<reference evidence="4" key="2">
    <citation type="submission" date="2016-02" db="EMBL/GenBank/DDBJ databases">
        <title>Draft genome sequence of five rapidly growing Mycobacterium species.</title>
        <authorList>
            <person name="Katahira K."/>
            <person name="Gotou Y."/>
            <person name="Iida K."/>
            <person name="Ogura Y."/>
            <person name="Hayashi T."/>
        </authorList>
    </citation>
    <scope>NUCLEOTIDE SEQUENCE [LARGE SCALE GENOMIC DNA]</scope>
    <source>
        <strain evidence="4">JCM6368</strain>
    </source>
</reference>
<proteinExistence type="predicted"/>